<protein>
    <submittedName>
        <fullName evidence="6">Transcriptional regulator, TetR family</fullName>
    </submittedName>
</protein>
<dbReference type="AlphaFoldDB" id="D3QBL8"/>
<dbReference type="InterPro" id="IPR036271">
    <property type="entry name" value="Tet_transcr_reg_TetR-rel_C_sf"/>
</dbReference>
<dbReference type="GO" id="GO:0003677">
    <property type="term" value="F:DNA binding"/>
    <property type="evidence" value="ECO:0007669"/>
    <property type="project" value="UniProtKB-UniRule"/>
</dbReference>
<dbReference type="PRINTS" id="PR00455">
    <property type="entry name" value="HTHTETR"/>
</dbReference>
<evidence type="ECO:0000259" key="5">
    <source>
        <dbReference type="PROSITE" id="PS50977"/>
    </source>
</evidence>
<dbReference type="Pfam" id="PF00440">
    <property type="entry name" value="TetR_N"/>
    <property type="match status" value="1"/>
</dbReference>
<dbReference type="SUPFAM" id="SSF48498">
    <property type="entry name" value="Tetracyclin repressor-like, C-terminal domain"/>
    <property type="match status" value="1"/>
</dbReference>
<keyword evidence="2 4" id="KW-0238">DNA-binding</keyword>
<keyword evidence="1" id="KW-0805">Transcription regulation</keyword>
<gene>
    <name evidence="6" type="ordered locus">Snas_3230</name>
</gene>
<dbReference type="Proteomes" id="UP000000844">
    <property type="component" value="Chromosome"/>
</dbReference>
<dbReference type="KEGG" id="sna:Snas_3230"/>
<sequence length="191" mass="20748">MPTVTPPRLTPAARRVLDVASTLFYERGINTVGMDLIAATAKVTKKTIYDRFGSKEALVTAYLSERDHTWRRHLDAQLADIPGPRAKILASFDVLAAWMGDNYRGCAMVNAYAELADPTHPARAVSTDQKKWLKNLFTDLLTQAGINDEHLAVQLVMLHEGSVVAAYVGGMTTAVAAARQAAATLLDTHGE</sequence>
<dbReference type="eggNOG" id="COG1309">
    <property type="taxonomic scope" value="Bacteria"/>
</dbReference>
<dbReference type="InterPro" id="IPR001647">
    <property type="entry name" value="HTH_TetR"/>
</dbReference>
<feature type="domain" description="HTH tetR-type" evidence="5">
    <location>
        <begin position="10"/>
        <end position="70"/>
    </location>
</feature>
<evidence type="ECO:0000256" key="4">
    <source>
        <dbReference type="PROSITE-ProRule" id="PRU00335"/>
    </source>
</evidence>
<proteinExistence type="predicted"/>
<dbReference type="HOGENOM" id="CLU_069356_23_1_11"/>
<dbReference type="Gene3D" id="1.10.357.10">
    <property type="entry name" value="Tetracycline Repressor, domain 2"/>
    <property type="match status" value="1"/>
</dbReference>
<evidence type="ECO:0000256" key="1">
    <source>
        <dbReference type="ARBA" id="ARBA00023015"/>
    </source>
</evidence>
<dbReference type="RefSeq" id="WP_013018471.1">
    <property type="nucleotide sequence ID" value="NC_013947.1"/>
</dbReference>
<feature type="DNA-binding region" description="H-T-H motif" evidence="4">
    <location>
        <begin position="33"/>
        <end position="52"/>
    </location>
</feature>
<evidence type="ECO:0000313" key="7">
    <source>
        <dbReference type="Proteomes" id="UP000000844"/>
    </source>
</evidence>
<dbReference type="EMBL" id="CP001778">
    <property type="protein sequence ID" value="ADD42900.1"/>
    <property type="molecule type" value="Genomic_DNA"/>
</dbReference>
<dbReference type="SUPFAM" id="SSF46689">
    <property type="entry name" value="Homeodomain-like"/>
    <property type="match status" value="1"/>
</dbReference>
<accession>D3QBL8</accession>
<organism evidence="6 7">
    <name type="scientific">Stackebrandtia nassauensis (strain DSM 44728 / CIP 108903 / NRRL B-16338 / NBRC 102104 / LLR-40K-21)</name>
    <dbReference type="NCBI Taxonomy" id="446470"/>
    <lineage>
        <taxon>Bacteria</taxon>
        <taxon>Bacillati</taxon>
        <taxon>Actinomycetota</taxon>
        <taxon>Actinomycetes</taxon>
        <taxon>Glycomycetales</taxon>
        <taxon>Glycomycetaceae</taxon>
        <taxon>Stackebrandtia</taxon>
    </lineage>
</organism>
<evidence type="ECO:0000256" key="2">
    <source>
        <dbReference type="ARBA" id="ARBA00023125"/>
    </source>
</evidence>
<evidence type="ECO:0000256" key="3">
    <source>
        <dbReference type="ARBA" id="ARBA00023163"/>
    </source>
</evidence>
<dbReference type="PROSITE" id="PS50977">
    <property type="entry name" value="HTH_TETR_2"/>
    <property type="match status" value="1"/>
</dbReference>
<keyword evidence="3" id="KW-0804">Transcription</keyword>
<name>D3QBL8_STANL</name>
<dbReference type="PANTHER" id="PTHR47506:SF1">
    <property type="entry name" value="HTH-TYPE TRANSCRIPTIONAL REGULATOR YJDC"/>
    <property type="match status" value="1"/>
</dbReference>
<dbReference type="InterPro" id="IPR009057">
    <property type="entry name" value="Homeodomain-like_sf"/>
</dbReference>
<keyword evidence="7" id="KW-1185">Reference proteome</keyword>
<reference evidence="6 7" key="1">
    <citation type="journal article" date="2009" name="Stand. Genomic Sci.">
        <title>Complete genome sequence of Stackebrandtia nassauensis type strain (LLR-40K-21).</title>
        <authorList>
            <person name="Munk C."/>
            <person name="Lapidus A."/>
            <person name="Copeland A."/>
            <person name="Jando M."/>
            <person name="Mayilraj S."/>
            <person name="Glavina Del Rio T."/>
            <person name="Nolan M."/>
            <person name="Chen F."/>
            <person name="Lucas S."/>
            <person name="Tice H."/>
            <person name="Cheng J.F."/>
            <person name="Han C."/>
            <person name="Detter J.C."/>
            <person name="Bruce D."/>
            <person name="Goodwin L."/>
            <person name="Chain P."/>
            <person name="Pitluck S."/>
            <person name="Goker M."/>
            <person name="Ovchinikova G."/>
            <person name="Pati A."/>
            <person name="Ivanova N."/>
            <person name="Mavromatis K."/>
            <person name="Chen A."/>
            <person name="Palaniappan K."/>
            <person name="Land M."/>
            <person name="Hauser L."/>
            <person name="Chang Y.J."/>
            <person name="Jeffries C.D."/>
            <person name="Bristow J."/>
            <person name="Eisen J.A."/>
            <person name="Markowitz V."/>
            <person name="Hugenholtz P."/>
            <person name="Kyrpides N.C."/>
            <person name="Klenk H.P."/>
        </authorList>
    </citation>
    <scope>NUCLEOTIDE SEQUENCE [LARGE SCALE GENOMIC DNA]</scope>
    <source>
        <strain evidence="7">DSM 44728 / CIP 108903 / NRRL B-16338 / NBRC 102104 / LLR-40K-21</strain>
    </source>
</reference>
<dbReference type="OrthoDB" id="4214267at2"/>
<evidence type="ECO:0000313" key="6">
    <source>
        <dbReference type="EMBL" id="ADD42900.1"/>
    </source>
</evidence>
<dbReference type="PANTHER" id="PTHR47506">
    <property type="entry name" value="TRANSCRIPTIONAL REGULATORY PROTEIN"/>
    <property type="match status" value="1"/>
</dbReference>